<dbReference type="SUPFAM" id="SSF49265">
    <property type="entry name" value="Fibronectin type III"/>
    <property type="match status" value="1"/>
</dbReference>
<evidence type="ECO:0000256" key="1">
    <source>
        <dbReference type="SAM" id="MobiDB-lite"/>
    </source>
</evidence>
<dbReference type="Pfam" id="PF00041">
    <property type="entry name" value="fn3"/>
    <property type="match status" value="1"/>
</dbReference>
<evidence type="ECO:0000256" key="2">
    <source>
        <dbReference type="SAM" id="Phobius"/>
    </source>
</evidence>
<protein>
    <recommendedName>
        <fullName evidence="3">Fibronectin type-III domain-containing protein</fullName>
    </recommendedName>
</protein>
<dbReference type="CDD" id="cd00063">
    <property type="entry name" value="FN3"/>
    <property type="match status" value="1"/>
</dbReference>
<evidence type="ECO:0000259" key="3">
    <source>
        <dbReference type="PROSITE" id="PS50853"/>
    </source>
</evidence>
<dbReference type="InterPro" id="IPR013783">
    <property type="entry name" value="Ig-like_fold"/>
</dbReference>
<dbReference type="InterPro" id="IPR036116">
    <property type="entry name" value="FN3_sf"/>
</dbReference>
<accession>A0A5A9NV31</accession>
<reference evidence="4 5" key="1">
    <citation type="journal article" date="2019" name="Mol. Ecol. Resour.">
        <title>Chromosome-level genome assembly of Triplophysa tibetana, a fish adapted to the harsh high-altitude environment of the Tibetan Plateau.</title>
        <authorList>
            <person name="Yang X."/>
            <person name="Liu H."/>
            <person name="Ma Z."/>
            <person name="Zou Y."/>
            <person name="Zou M."/>
            <person name="Mao Y."/>
            <person name="Li X."/>
            <person name="Wang H."/>
            <person name="Chen T."/>
            <person name="Wang W."/>
            <person name="Yang R."/>
        </authorList>
    </citation>
    <scope>NUCLEOTIDE SEQUENCE [LARGE SCALE GENOMIC DNA]</scope>
    <source>
        <strain evidence="4">TTIB1903HZAU</strain>
        <tissue evidence="4">Muscle</tissue>
    </source>
</reference>
<dbReference type="InterPro" id="IPR003961">
    <property type="entry name" value="FN3_dom"/>
</dbReference>
<dbReference type="PANTHER" id="PTHR37361:SF4">
    <property type="entry name" value="FIBRONECTIN TYPE-III DOMAIN-CONTAINING PROTEIN"/>
    <property type="match status" value="1"/>
</dbReference>
<gene>
    <name evidence="4" type="ORF">E1301_Tti017901</name>
</gene>
<keyword evidence="2" id="KW-1133">Transmembrane helix</keyword>
<evidence type="ECO:0000313" key="4">
    <source>
        <dbReference type="EMBL" id="KAA0713005.1"/>
    </source>
</evidence>
<keyword evidence="2" id="KW-0812">Transmembrane</keyword>
<feature type="region of interest" description="Disordered" evidence="1">
    <location>
        <begin position="182"/>
        <end position="201"/>
    </location>
</feature>
<dbReference type="Proteomes" id="UP000324632">
    <property type="component" value="Chromosome 13"/>
</dbReference>
<evidence type="ECO:0000313" key="5">
    <source>
        <dbReference type="Proteomes" id="UP000324632"/>
    </source>
</evidence>
<sequence length="255" mass="27837">MALICGGPRKFRSFNTAACPLQATFTLKQSVHEGPNPLNNLNMTISVQNITATSAVINWPSSPGCLDTFYSVMYHPNWNSLLMGYARKSFLREDRIPVSQTSTSLVNLNPQTTYILCVTCQSANPTKEQCQVFSTLDEGTELGQGGRDLAMGVWLASSILLLIIAVALLWGCLHTICPAKRDSERGNQPGSNPSQLALTPLGGIMGSDGRKSLYATSCGEEDSQNTMVIENPYRVEQDGRRCELGKPHTTQSFWA</sequence>
<dbReference type="PROSITE" id="PS50853">
    <property type="entry name" value="FN3"/>
    <property type="match status" value="1"/>
</dbReference>
<organism evidence="4 5">
    <name type="scientific">Triplophysa tibetana</name>
    <dbReference type="NCBI Taxonomy" id="1572043"/>
    <lineage>
        <taxon>Eukaryota</taxon>
        <taxon>Metazoa</taxon>
        <taxon>Chordata</taxon>
        <taxon>Craniata</taxon>
        <taxon>Vertebrata</taxon>
        <taxon>Euteleostomi</taxon>
        <taxon>Actinopterygii</taxon>
        <taxon>Neopterygii</taxon>
        <taxon>Teleostei</taxon>
        <taxon>Ostariophysi</taxon>
        <taxon>Cypriniformes</taxon>
        <taxon>Nemacheilidae</taxon>
        <taxon>Triplophysa</taxon>
    </lineage>
</organism>
<feature type="compositionally biased region" description="Polar residues" evidence="1">
    <location>
        <begin position="186"/>
        <end position="197"/>
    </location>
</feature>
<feature type="transmembrane region" description="Helical" evidence="2">
    <location>
        <begin position="149"/>
        <end position="171"/>
    </location>
</feature>
<keyword evidence="5" id="KW-1185">Reference proteome</keyword>
<comment type="caution">
    <text evidence="4">The sequence shown here is derived from an EMBL/GenBank/DDBJ whole genome shotgun (WGS) entry which is preliminary data.</text>
</comment>
<dbReference type="EMBL" id="SOYY01000013">
    <property type="protein sequence ID" value="KAA0713005.1"/>
    <property type="molecule type" value="Genomic_DNA"/>
</dbReference>
<name>A0A5A9NV31_9TELE</name>
<dbReference type="PANTHER" id="PTHR37361">
    <property type="entry name" value="FIBRONECTIN TYPE III DOMAIN-CONTAINING PROTEIN 9"/>
    <property type="match status" value="1"/>
</dbReference>
<dbReference type="Gene3D" id="2.60.40.10">
    <property type="entry name" value="Immunoglobulins"/>
    <property type="match status" value="1"/>
</dbReference>
<keyword evidence="2" id="KW-0472">Membrane</keyword>
<proteinExistence type="predicted"/>
<dbReference type="AlphaFoldDB" id="A0A5A9NV31"/>
<feature type="domain" description="Fibronectin type-III" evidence="3">
    <location>
        <begin position="41"/>
        <end position="138"/>
    </location>
</feature>